<feature type="transmembrane region" description="Helical" evidence="1">
    <location>
        <begin position="41"/>
        <end position="66"/>
    </location>
</feature>
<reference evidence="2 3" key="1">
    <citation type="submission" date="2019-04" db="EMBL/GenBank/DDBJ databases">
        <title>An improved genome assembly and genetic linkage map for asparagus bean, Vigna unguiculata ssp. sesquipedialis.</title>
        <authorList>
            <person name="Xia Q."/>
            <person name="Zhang R."/>
            <person name="Dong Y."/>
        </authorList>
    </citation>
    <scope>NUCLEOTIDE SEQUENCE [LARGE SCALE GENOMIC DNA]</scope>
    <source>
        <tissue evidence="2">Leaf</tissue>
    </source>
</reference>
<dbReference type="Proteomes" id="UP000501690">
    <property type="component" value="Linkage Group LG5"/>
</dbReference>
<protein>
    <submittedName>
        <fullName evidence="2">Uncharacterized protein</fullName>
    </submittedName>
</protein>
<dbReference type="EMBL" id="CP039349">
    <property type="protein sequence ID" value="QCD94156.1"/>
    <property type="molecule type" value="Genomic_DNA"/>
</dbReference>
<evidence type="ECO:0000256" key="1">
    <source>
        <dbReference type="SAM" id="Phobius"/>
    </source>
</evidence>
<name>A0A4D6M1V1_VIGUN</name>
<sequence>MVPGDEVPATLMMVFSGGSHASPMSIMTVVTAWFRDAVKPFFLCWFWVFLQVLFLAAVACVDGGSFSGARFTMASSKVLVLVAVACVDGGSSSGARFAMASSKVFISIATAVPICSIRSGDGSSRWWQDWFFLPLAVTALGRCCHFQ</sequence>
<feature type="transmembrane region" description="Helical" evidence="1">
    <location>
        <begin position="12"/>
        <end position="34"/>
    </location>
</feature>
<dbReference type="AlphaFoldDB" id="A0A4D6M1V1"/>
<evidence type="ECO:0000313" key="2">
    <source>
        <dbReference type="EMBL" id="QCD94156.1"/>
    </source>
</evidence>
<keyword evidence="1" id="KW-0812">Transmembrane</keyword>
<gene>
    <name evidence="2" type="ORF">DEO72_LG5g2236</name>
</gene>
<accession>A0A4D6M1V1</accession>
<proteinExistence type="predicted"/>
<evidence type="ECO:0000313" key="3">
    <source>
        <dbReference type="Proteomes" id="UP000501690"/>
    </source>
</evidence>
<keyword evidence="1" id="KW-0472">Membrane</keyword>
<keyword evidence="3" id="KW-1185">Reference proteome</keyword>
<feature type="transmembrane region" description="Helical" evidence="1">
    <location>
        <begin position="78"/>
        <end position="98"/>
    </location>
</feature>
<organism evidence="2 3">
    <name type="scientific">Vigna unguiculata</name>
    <name type="common">Cowpea</name>
    <dbReference type="NCBI Taxonomy" id="3917"/>
    <lineage>
        <taxon>Eukaryota</taxon>
        <taxon>Viridiplantae</taxon>
        <taxon>Streptophyta</taxon>
        <taxon>Embryophyta</taxon>
        <taxon>Tracheophyta</taxon>
        <taxon>Spermatophyta</taxon>
        <taxon>Magnoliopsida</taxon>
        <taxon>eudicotyledons</taxon>
        <taxon>Gunneridae</taxon>
        <taxon>Pentapetalae</taxon>
        <taxon>rosids</taxon>
        <taxon>fabids</taxon>
        <taxon>Fabales</taxon>
        <taxon>Fabaceae</taxon>
        <taxon>Papilionoideae</taxon>
        <taxon>50 kb inversion clade</taxon>
        <taxon>NPAAA clade</taxon>
        <taxon>indigoferoid/millettioid clade</taxon>
        <taxon>Phaseoleae</taxon>
        <taxon>Vigna</taxon>
    </lineage>
</organism>
<keyword evidence="1" id="KW-1133">Transmembrane helix</keyword>